<dbReference type="EMBL" id="CP046675">
    <property type="protein sequence ID" value="QUP60289.1"/>
    <property type="molecule type" value="Genomic_DNA"/>
</dbReference>
<evidence type="ECO:0000313" key="3">
    <source>
        <dbReference type="Proteomes" id="UP000680989"/>
    </source>
</evidence>
<gene>
    <name evidence="2" type="ORF">GO999_16965</name>
</gene>
<proteinExistence type="predicted"/>
<feature type="region of interest" description="Disordered" evidence="1">
    <location>
        <begin position="34"/>
        <end position="84"/>
    </location>
</feature>
<accession>A0ABX7ZZY7</accession>
<sequence length="111" mass="12224">MLDADYEGAAELERDWREGLTPDPLLTVSEWSDRHRMLSSKASAEPGRTSRTPYATLPPAGDWDPIVGTTQIGPRNPFDESDERSERLVPLVGGLAWVGSVCLRRSSGSRL</sequence>
<geneLocation type="plasmid" evidence="2 3">
    <name>pRS</name>
</geneLocation>
<organism evidence="2 3">
    <name type="scientific">Ralstonia nicotianae</name>
    <dbReference type="NCBI Taxonomy" id="3037696"/>
    <lineage>
        <taxon>Bacteria</taxon>
        <taxon>Pseudomonadati</taxon>
        <taxon>Pseudomonadota</taxon>
        <taxon>Betaproteobacteria</taxon>
        <taxon>Burkholderiales</taxon>
        <taxon>Burkholderiaceae</taxon>
        <taxon>Ralstonia</taxon>
        <taxon>Ralstonia solanacearum species complex</taxon>
    </lineage>
</organism>
<keyword evidence="2" id="KW-0614">Plasmid</keyword>
<evidence type="ECO:0000313" key="2">
    <source>
        <dbReference type="EMBL" id="QUP60289.1"/>
    </source>
</evidence>
<name>A0ABX7ZZY7_9RALS</name>
<keyword evidence="3" id="KW-1185">Reference proteome</keyword>
<dbReference type="Proteomes" id="UP000680989">
    <property type="component" value="Plasmid pRS"/>
</dbReference>
<evidence type="ECO:0000256" key="1">
    <source>
        <dbReference type="SAM" id="MobiDB-lite"/>
    </source>
</evidence>
<reference evidence="3" key="1">
    <citation type="submission" date="2019-12" db="EMBL/GenBank/DDBJ databases">
        <title>Whole-genome sequence of tobacco pathogen Ralstonia pseudosolanacearum strain RS, originating from Yunnan province of China.</title>
        <authorList>
            <person name="Lu C.-H."/>
        </authorList>
    </citation>
    <scope>NUCLEOTIDE SEQUENCE [LARGE SCALE GENOMIC DNA]</scope>
    <source>
        <strain evidence="3">RS</strain>
        <plasmid evidence="3">pRS</plasmid>
    </source>
</reference>
<protein>
    <submittedName>
        <fullName evidence="2">Uncharacterized protein</fullName>
    </submittedName>
</protein>